<dbReference type="InterPro" id="IPR023090">
    <property type="entry name" value="UPF0702_alpha/beta_dom_sf"/>
</dbReference>
<reference evidence="9" key="1">
    <citation type="submission" date="2021-01" db="EMBL/GenBank/DDBJ databases">
        <title>Diatom-associated Roseobacters Show Island Model of Population Structure.</title>
        <authorList>
            <person name="Qu L."/>
            <person name="Feng X."/>
            <person name="Chen Y."/>
            <person name="Li L."/>
            <person name="Wang X."/>
            <person name="Hu Z."/>
            <person name="Wang H."/>
            <person name="Luo H."/>
        </authorList>
    </citation>
    <scope>NUCLEOTIDE SEQUENCE</scope>
    <source>
        <strain evidence="9">SM26-45</strain>
    </source>
</reference>
<dbReference type="PANTHER" id="PTHR34582">
    <property type="entry name" value="UPF0702 TRANSMEMBRANE PROTEIN YCAP"/>
    <property type="match status" value="1"/>
</dbReference>
<proteinExistence type="inferred from homology"/>
<feature type="transmembrane region" description="Helical" evidence="7">
    <location>
        <begin position="37"/>
        <end position="56"/>
    </location>
</feature>
<comment type="subcellular location">
    <subcellularLocation>
        <location evidence="1">Cell membrane</location>
        <topology evidence="1">Multi-pass membrane protein</topology>
    </subcellularLocation>
</comment>
<evidence type="ECO:0000313" key="10">
    <source>
        <dbReference type="Proteomes" id="UP000809337"/>
    </source>
</evidence>
<evidence type="ECO:0000313" key="9">
    <source>
        <dbReference type="EMBL" id="MBM2353674.1"/>
    </source>
</evidence>
<dbReference type="RefSeq" id="WP_028956348.1">
    <property type="nucleotide sequence ID" value="NZ_JAJNGX010000002.1"/>
</dbReference>
<keyword evidence="3" id="KW-1003">Cell membrane</keyword>
<feature type="transmembrane region" description="Helical" evidence="7">
    <location>
        <begin position="62"/>
        <end position="80"/>
    </location>
</feature>
<feature type="domain" description="YetF C-terminal" evidence="8">
    <location>
        <begin position="85"/>
        <end position="152"/>
    </location>
</feature>
<accession>A0A9Q2NY95</accession>
<dbReference type="EMBL" id="JAFBWN010000002">
    <property type="protein sequence ID" value="MBM2353674.1"/>
    <property type="molecule type" value="Genomic_DNA"/>
</dbReference>
<evidence type="ECO:0000256" key="7">
    <source>
        <dbReference type="SAM" id="Phobius"/>
    </source>
</evidence>
<feature type="transmembrane region" description="Helical" evidence="7">
    <location>
        <begin position="6"/>
        <end position="25"/>
    </location>
</feature>
<dbReference type="GO" id="GO:0005886">
    <property type="term" value="C:plasma membrane"/>
    <property type="evidence" value="ECO:0007669"/>
    <property type="project" value="UniProtKB-SubCell"/>
</dbReference>
<name>A0A9Q2NY95_9RHOB</name>
<keyword evidence="5 7" id="KW-1133">Transmembrane helix</keyword>
<dbReference type="Pfam" id="PF04239">
    <property type="entry name" value="DUF421"/>
    <property type="match status" value="1"/>
</dbReference>
<comment type="similarity">
    <text evidence="2">Belongs to the UPF0702 family.</text>
</comment>
<dbReference type="InterPro" id="IPR007353">
    <property type="entry name" value="DUF421"/>
</dbReference>
<protein>
    <submittedName>
        <fullName evidence="9">DUF421 domain-containing protein</fullName>
    </submittedName>
</protein>
<evidence type="ECO:0000259" key="8">
    <source>
        <dbReference type="Pfam" id="PF04239"/>
    </source>
</evidence>
<evidence type="ECO:0000256" key="6">
    <source>
        <dbReference type="ARBA" id="ARBA00023136"/>
    </source>
</evidence>
<evidence type="ECO:0000256" key="3">
    <source>
        <dbReference type="ARBA" id="ARBA00022475"/>
    </source>
</evidence>
<keyword evidence="4 7" id="KW-0812">Transmembrane</keyword>
<evidence type="ECO:0000256" key="2">
    <source>
        <dbReference type="ARBA" id="ARBA00006448"/>
    </source>
</evidence>
<evidence type="ECO:0000256" key="4">
    <source>
        <dbReference type="ARBA" id="ARBA00022692"/>
    </source>
</evidence>
<comment type="caution">
    <text evidence="9">The sequence shown here is derived from an EMBL/GenBank/DDBJ whole genome shotgun (WGS) entry which is preliminary data.</text>
</comment>
<organism evidence="9 10">
    <name type="scientific">Pseudosulfitobacter pseudonitzschiae</name>
    <dbReference type="NCBI Taxonomy" id="1402135"/>
    <lineage>
        <taxon>Bacteria</taxon>
        <taxon>Pseudomonadati</taxon>
        <taxon>Pseudomonadota</taxon>
        <taxon>Alphaproteobacteria</taxon>
        <taxon>Rhodobacterales</taxon>
        <taxon>Roseobacteraceae</taxon>
        <taxon>Pseudosulfitobacter</taxon>
    </lineage>
</organism>
<dbReference type="AlphaFoldDB" id="A0A9Q2NY95"/>
<evidence type="ECO:0000256" key="5">
    <source>
        <dbReference type="ARBA" id="ARBA00022989"/>
    </source>
</evidence>
<dbReference type="Proteomes" id="UP000809337">
    <property type="component" value="Unassembled WGS sequence"/>
</dbReference>
<dbReference type="Gene3D" id="3.30.240.20">
    <property type="entry name" value="bsu07140 like domains"/>
    <property type="match status" value="1"/>
</dbReference>
<gene>
    <name evidence="9" type="ORF">JQX14_03955</name>
</gene>
<evidence type="ECO:0000256" key="1">
    <source>
        <dbReference type="ARBA" id="ARBA00004651"/>
    </source>
</evidence>
<sequence>MPSTGTLLDAGVEAAVMVVVILILTRINGLRSFSKMSGHDFVITVAMGSVLASVVVGTDTGLAIGIVAIVSLFVVQAIIGRLRTHFKIMREAVDNTPLLVMEDGAFLDHNLTMAKLTRADLLGKLREANVLRLDEVRAVVFEPTGDISVLHGDRTVQDDLLEGVRR</sequence>
<keyword evidence="6 7" id="KW-0472">Membrane</keyword>
<dbReference type="PANTHER" id="PTHR34582:SF6">
    <property type="entry name" value="UPF0702 TRANSMEMBRANE PROTEIN YCAP"/>
    <property type="match status" value="1"/>
</dbReference>